<dbReference type="EC" id="3.2.2.n1" evidence="3"/>
<dbReference type="PANTHER" id="PTHR31223:SF70">
    <property type="entry name" value="LOG FAMILY PROTEIN YJL055W"/>
    <property type="match status" value="1"/>
</dbReference>
<protein>
    <recommendedName>
        <fullName evidence="3">Cytokinin riboside 5'-monophosphate phosphoribohydrolase</fullName>
        <ecNumber evidence="3">3.2.2.n1</ecNumber>
    </recommendedName>
</protein>
<dbReference type="GO" id="GO:0008714">
    <property type="term" value="F:AMP nucleosidase activity"/>
    <property type="evidence" value="ECO:0007669"/>
    <property type="project" value="UniProtKB-EC"/>
</dbReference>
<accession>A0A1M5N7D2</accession>
<dbReference type="SUPFAM" id="SSF102405">
    <property type="entry name" value="MCP/YpsA-like"/>
    <property type="match status" value="1"/>
</dbReference>
<evidence type="ECO:0000313" key="4">
    <source>
        <dbReference type="EMBL" id="SHG85428.1"/>
    </source>
</evidence>
<dbReference type="InterPro" id="IPR031100">
    <property type="entry name" value="LOG_fam"/>
</dbReference>
<organism evidence="4 5">
    <name type="scientific">Bradyrhizobium erythrophlei</name>
    <dbReference type="NCBI Taxonomy" id="1437360"/>
    <lineage>
        <taxon>Bacteria</taxon>
        <taxon>Pseudomonadati</taxon>
        <taxon>Pseudomonadota</taxon>
        <taxon>Alphaproteobacteria</taxon>
        <taxon>Hyphomicrobiales</taxon>
        <taxon>Nitrobacteraceae</taxon>
        <taxon>Bradyrhizobium</taxon>
    </lineage>
</organism>
<evidence type="ECO:0000256" key="2">
    <source>
        <dbReference type="ARBA" id="ARBA00006763"/>
    </source>
</evidence>
<name>A0A1M5N7D2_9BRAD</name>
<proteinExistence type="inferred from homology"/>
<comment type="catalytic activity">
    <reaction evidence="1">
        <text>AMP + H2O = D-ribose 5-phosphate + adenine</text>
        <dbReference type="Rhea" id="RHEA:20129"/>
        <dbReference type="ChEBI" id="CHEBI:15377"/>
        <dbReference type="ChEBI" id="CHEBI:16708"/>
        <dbReference type="ChEBI" id="CHEBI:78346"/>
        <dbReference type="ChEBI" id="CHEBI:456215"/>
        <dbReference type="EC" id="3.2.2.4"/>
    </reaction>
</comment>
<dbReference type="EMBL" id="LT670817">
    <property type="protein sequence ID" value="SHG85428.1"/>
    <property type="molecule type" value="Genomic_DNA"/>
</dbReference>
<evidence type="ECO:0000256" key="3">
    <source>
        <dbReference type="RuleBase" id="RU363015"/>
    </source>
</evidence>
<dbReference type="InterPro" id="IPR005269">
    <property type="entry name" value="LOG"/>
</dbReference>
<dbReference type="GO" id="GO:0009691">
    <property type="term" value="P:cytokinin biosynthetic process"/>
    <property type="evidence" value="ECO:0007669"/>
    <property type="project" value="UniProtKB-UniRule"/>
</dbReference>
<dbReference type="NCBIfam" id="TIGR00730">
    <property type="entry name" value="Rossman fold protein, TIGR00730 family"/>
    <property type="match status" value="1"/>
</dbReference>
<sequence>MHPRFFSDLPGFTNGFHCLGESARVDALTLQCHMASMNKIKTVCVYCGSGPGTNPRFVEAAIALGKALAENGIRLVYGGGSIGLMGAIATSVLDHGGTVTGIIPDFLTSRENVLKRVQELVVTPDMHERKRLMFERSDAFVALPGGIGTLEELVEQLTWQQLGRHSKPVLLANIDGFWEPLLALLGHMRATAFIRPSLAVDILKAERVEDILPRLRAAAARAPEGTEKLVPEIARRL</sequence>
<evidence type="ECO:0000313" key="5">
    <source>
        <dbReference type="Proteomes" id="UP000189796"/>
    </source>
</evidence>
<reference evidence="4 5" key="1">
    <citation type="submission" date="2016-11" db="EMBL/GenBank/DDBJ databases">
        <authorList>
            <person name="Jaros S."/>
            <person name="Januszkiewicz K."/>
            <person name="Wedrychowicz H."/>
        </authorList>
    </citation>
    <scope>NUCLEOTIDE SEQUENCE [LARGE SCALE GENOMIC DNA]</scope>
    <source>
        <strain evidence="4 5">GAS138</strain>
    </source>
</reference>
<dbReference type="Proteomes" id="UP000189796">
    <property type="component" value="Chromosome I"/>
</dbReference>
<keyword evidence="3" id="KW-0378">Hydrolase</keyword>
<gene>
    <name evidence="4" type="ORF">SAMN05443248_2865</name>
</gene>
<dbReference type="Pfam" id="PF03641">
    <property type="entry name" value="Lysine_decarbox"/>
    <property type="match status" value="1"/>
</dbReference>
<comment type="similarity">
    <text evidence="2 3">Belongs to the LOG family.</text>
</comment>
<dbReference type="PANTHER" id="PTHR31223">
    <property type="entry name" value="LOG FAMILY PROTEIN YJL055W"/>
    <property type="match status" value="1"/>
</dbReference>
<dbReference type="Gene3D" id="3.40.50.450">
    <property type="match status" value="1"/>
</dbReference>
<evidence type="ECO:0000256" key="1">
    <source>
        <dbReference type="ARBA" id="ARBA00000274"/>
    </source>
</evidence>
<keyword evidence="3" id="KW-0203">Cytokinin biosynthesis</keyword>
<dbReference type="GO" id="GO:0005829">
    <property type="term" value="C:cytosol"/>
    <property type="evidence" value="ECO:0007669"/>
    <property type="project" value="TreeGrafter"/>
</dbReference>
<dbReference type="AlphaFoldDB" id="A0A1M5N7D2"/>